<feature type="transmembrane region" description="Helical" evidence="1">
    <location>
        <begin position="7"/>
        <end position="37"/>
    </location>
</feature>
<name>A0A7G6VW82_9SPHN</name>
<dbReference type="RefSeq" id="WP_185885040.1">
    <property type="nucleotide sequence ID" value="NZ_CP060052.1"/>
</dbReference>
<dbReference type="EMBL" id="CP060052">
    <property type="protein sequence ID" value="QNE05997.1"/>
    <property type="molecule type" value="Genomic_DNA"/>
</dbReference>
<keyword evidence="1" id="KW-0472">Membrane</keyword>
<organism evidence="2 3">
    <name type="scientific">Croceicoccus marinus</name>
    <dbReference type="NCBI Taxonomy" id="450378"/>
    <lineage>
        <taxon>Bacteria</taxon>
        <taxon>Pseudomonadati</taxon>
        <taxon>Pseudomonadota</taxon>
        <taxon>Alphaproteobacteria</taxon>
        <taxon>Sphingomonadales</taxon>
        <taxon>Erythrobacteraceae</taxon>
        <taxon>Croceicoccus</taxon>
    </lineage>
</organism>
<feature type="transmembrane region" description="Helical" evidence="1">
    <location>
        <begin position="57"/>
        <end position="76"/>
    </location>
</feature>
<dbReference type="AlphaFoldDB" id="A0A7G6VW82"/>
<reference evidence="2 3" key="1">
    <citation type="submission" date="2020-08" db="EMBL/GenBank/DDBJ databases">
        <authorList>
            <person name="Liu G."/>
            <person name="Sun C."/>
        </authorList>
    </citation>
    <scope>NUCLEOTIDE SEQUENCE [LARGE SCALE GENOMIC DNA]</scope>
    <source>
        <strain evidence="2 3">OT19</strain>
    </source>
</reference>
<evidence type="ECO:0000313" key="3">
    <source>
        <dbReference type="Proteomes" id="UP000515297"/>
    </source>
</evidence>
<keyword evidence="1" id="KW-1133">Transmembrane helix</keyword>
<protein>
    <submittedName>
        <fullName evidence="2">Uncharacterized protein</fullName>
    </submittedName>
</protein>
<proteinExistence type="predicted"/>
<sequence length="80" mass="8575">MRIIGYIVAACIAVAAFKAAIVVGAIVLAIMFLFSIITRPAETFAWMLGFSLLAMMHAYPLAGLVVLALVLAVFLMEQSK</sequence>
<keyword evidence="1" id="KW-0812">Transmembrane</keyword>
<evidence type="ECO:0000313" key="2">
    <source>
        <dbReference type="EMBL" id="QNE05997.1"/>
    </source>
</evidence>
<gene>
    <name evidence="2" type="ORF">H4O24_04955</name>
</gene>
<evidence type="ECO:0000256" key="1">
    <source>
        <dbReference type="SAM" id="Phobius"/>
    </source>
</evidence>
<accession>A0A7G6VW82</accession>
<dbReference type="Proteomes" id="UP000515297">
    <property type="component" value="Chromosome"/>
</dbReference>